<keyword evidence="6" id="KW-0175">Coiled coil</keyword>
<sequence>MYIREDKEEYKRKKAVLDTRTARIYCIFKTDSMGQLDGNELIYEEMKTECGLLSMHLPGNGISEESTEHGIPSISRLLELKKDMKDVFAKIQKKQEILEEELRDIQVKYKEWLSKDLDTSVSMDKSEEAVKKVGKINVNDNIVSRRSQLPSEPIQTKDDSKEKFMLSETYCESLKEINESTELQGLPEVPFSEKKNIYDDILHISDPEELKQRLGVSYFPTVDLSDKLPGDPVNEDFSKIKAPIQVSISTYYAYLEPFYRPFSEEDIAFLKEKGDELTTYMIPPLGIFSENVWSSEDPSNIASSGFNAISSVPYGSPSQLTDEHLYTEEISCGPLLERLLCAILKEENVSDDEQKTDDNEKDSDLSNSGSKIPIIKADYHTLEERLKRELRYIGILGEKEIDWNNREDDEISSNLRSLQSQLRRQCAINSARKNKLIKLIKEHLAYQEYSVILNDLNKQLEQAFLRRFKSIEAKKKKTIGNANSTDSGSGKIGLSNHIHALMQRRKKWIEKVGSIFTPIEKYTRLPTDTIYDDFDNVNTDEIIDEIEI</sequence>
<comment type="caution">
    <text evidence="7">The sequence shown here is derived from an EMBL/GenBank/DDBJ whole genome shotgun (WGS) entry which is preliminary data.</text>
</comment>
<dbReference type="STRING" id="1408657.A0A0W4ZSH0"/>
<name>A0A0W4ZSH0_PNEJ7</name>
<dbReference type="GeneID" id="28939902"/>
<organism evidence="7 8">
    <name type="scientific">Pneumocystis jirovecii (strain RU7)</name>
    <name type="common">Human pneumocystis pneumonia agent</name>
    <dbReference type="NCBI Taxonomy" id="1408657"/>
    <lineage>
        <taxon>Eukaryota</taxon>
        <taxon>Fungi</taxon>
        <taxon>Dikarya</taxon>
        <taxon>Ascomycota</taxon>
        <taxon>Taphrinomycotina</taxon>
        <taxon>Pneumocystomycetes</taxon>
        <taxon>Pneumocystaceae</taxon>
        <taxon>Pneumocystis</taxon>
    </lineage>
</organism>
<keyword evidence="3" id="KW-0805">Transcription regulation</keyword>
<evidence type="ECO:0000313" key="7">
    <source>
        <dbReference type="EMBL" id="KTW31312.1"/>
    </source>
</evidence>
<keyword evidence="5" id="KW-0539">Nucleus</keyword>
<dbReference type="InterPro" id="IPR019340">
    <property type="entry name" value="Histone_AcTrfase_su3"/>
</dbReference>
<dbReference type="AlphaFoldDB" id="A0A0W4ZSH0"/>
<protein>
    <submittedName>
        <fullName evidence="7">Uncharacterized protein</fullName>
    </submittedName>
</protein>
<evidence type="ECO:0000256" key="3">
    <source>
        <dbReference type="ARBA" id="ARBA00023015"/>
    </source>
</evidence>
<feature type="coiled-coil region" evidence="6">
    <location>
        <begin position="81"/>
        <end position="115"/>
    </location>
</feature>
<dbReference type="eggNOG" id="KOG4191">
    <property type="taxonomic scope" value="Eukaryota"/>
</dbReference>
<evidence type="ECO:0000313" key="8">
    <source>
        <dbReference type="Proteomes" id="UP000053447"/>
    </source>
</evidence>
<dbReference type="VEuPathDB" id="FungiDB:T551_01384"/>
<dbReference type="RefSeq" id="XP_018230302.1">
    <property type="nucleotide sequence ID" value="XM_018373647.1"/>
</dbReference>
<accession>A0A0W4ZSH0</accession>
<dbReference type="PANTHER" id="PTHR13556">
    <property type="entry name" value="TRANSCRIPTIONAL ADAPTER 3-RELATED"/>
    <property type="match status" value="1"/>
</dbReference>
<evidence type="ECO:0000256" key="4">
    <source>
        <dbReference type="ARBA" id="ARBA00023163"/>
    </source>
</evidence>
<keyword evidence="4" id="KW-0804">Transcription</keyword>
<dbReference type="GO" id="GO:0000124">
    <property type="term" value="C:SAGA complex"/>
    <property type="evidence" value="ECO:0007669"/>
    <property type="project" value="TreeGrafter"/>
</dbReference>
<dbReference type="EMBL" id="LFWA01000005">
    <property type="protein sequence ID" value="KTW31312.1"/>
    <property type="molecule type" value="Genomic_DNA"/>
</dbReference>
<evidence type="ECO:0000256" key="1">
    <source>
        <dbReference type="ARBA" id="ARBA00004123"/>
    </source>
</evidence>
<dbReference type="GO" id="GO:0003713">
    <property type="term" value="F:transcription coactivator activity"/>
    <property type="evidence" value="ECO:0007669"/>
    <property type="project" value="TreeGrafter"/>
</dbReference>
<dbReference type="GO" id="GO:0006357">
    <property type="term" value="P:regulation of transcription by RNA polymerase II"/>
    <property type="evidence" value="ECO:0007669"/>
    <property type="project" value="TreeGrafter"/>
</dbReference>
<gene>
    <name evidence="7" type="ORF">T551_01384</name>
</gene>
<reference evidence="8" key="1">
    <citation type="journal article" date="2016" name="Nat. Commun.">
        <title>Genome analysis of three Pneumocystis species reveals adaptation mechanisms to life exclusively in mammalian hosts.</title>
        <authorList>
            <person name="Ma L."/>
            <person name="Chen Z."/>
            <person name="Huang D.W."/>
            <person name="Kutty G."/>
            <person name="Ishihara M."/>
            <person name="Wang H."/>
            <person name="Abouelleil A."/>
            <person name="Bishop L."/>
            <person name="Davey E."/>
            <person name="Deng R."/>
            <person name="Deng X."/>
            <person name="Fan L."/>
            <person name="Fantoni G."/>
            <person name="Fitzgerald M."/>
            <person name="Gogineni E."/>
            <person name="Goldberg J.M."/>
            <person name="Handley G."/>
            <person name="Hu X."/>
            <person name="Huber C."/>
            <person name="Jiao X."/>
            <person name="Jones K."/>
            <person name="Levin J.Z."/>
            <person name="Liu Y."/>
            <person name="Macdonald P."/>
            <person name="Melnikov A."/>
            <person name="Raley C."/>
            <person name="Sassi M."/>
            <person name="Sherman B.T."/>
            <person name="Song X."/>
            <person name="Sykes S."/>
            <person name="Tran B."/>
            <person name="Walsh L."/>
            <person name="Xia Y."/>
            <person name="Yang J."/>
            <person name="Young S."/>
            <person name="Zeng Q."/>
            <person name="Zheng X."/>
            <person name="Stephens R."/>
            <person name="Nusbaum C."/>
            <person name="Birren B.W."/>
            <person name="Azadi P."/>
            <person name="Lempicki R.A."/>
            <person name="Cuomo C.A."/>
            <person name="Kovacs J.A."/>
        </authorList>
    </citation>
    <scope>NUCLEOTIDE SEQUENCE [LARGE SCALE GENOMIC DNA]</scope>
    <source>
        <strain evidence="8">RU7</strain>
    </source>
</reference>
<comment type="similarity">
    <text evidence="2">Belongs to the NGG1 family.</text>
</comment>
<evidence type="ECO:0000256" key="5">
    <source>
        <dbReference type="ARBA" id="ARBA00023242"/>
    </source>
</evidence>
<keyword evidence="8" id="KW-1185">Reference proteome</keyword>
<evidence type="ECO:0000256" key="6">
    <source>
        <dbReference type="SAM" id="Coils"/>
    </source>
</evidence>
<dbReference type="PANTHER" id="PTHR13556:SF2">
    <property type="entry name" value="TRANSCRIPTIONAL ADAPTER 3"/>
    <property type="match status" value="1"/>
</dbReference>
<proteinExistence type="inferred from homology"/>
<comment type="subcellular location">
    <subcellularLocation>
        <location evidence="1">Nucleus</location>
    </subcellularLocation>
</comment>
<dbReference type="Pfam" id="PF10198">
    <property type="entry name" value="Ada3"/>
    <property type="match status" value="1"/>
</dbReference>
<dbReference type="Proteomes" id="UP000053447">
    <property type="component" value="Unassembled WGS sequence"/>
</dbReference>
<dbReference type="GO" id="GO:0005634">
    <property type="term" value="C:nucleus"/>
    <property type="evidence" value="ECO:0007669"/>
    <property type="project" value="UniProtKB-SubCell"/>
</dbReference>
<evidence type="ECO:0000256" key="2">
    <source>
        <dbReference type="ARBA" id="ARBA00005330"/>
    </source>
</evidence>
<dbReference type="OrthoDB" id="1232at2759"/>